<dbReference type="InterPro" id="IPR038888">
    <property type="entry name" value="CFAP36"/>
</dbReference>
<evidence type="ECO:0000256" key="8">
    <source>
        <dbReference type="ARBA" id="ARBA00023273"/>
    </source>
</evidence>
<evidence type="ECO:0000256" key="5">
    <source>
        <dbReference type="ARBA" id="ARBA00022490"/>
    </source>
</evidence>
<proteinExistence type="inferred from homology"/>
<keyword evidence="6" id="KW-0175">Coiled coil</keyword>
<dbReference type="GO" id="GO:0097546">
    <property type="term" value="C:ciliary base"/>
    <property type="evidence" value="ECO:0007669"/>
    <property type="project" value="TreeGrafter"/>
</dbReference>
<organism evidence="12 13">
    <name type="scientific">Cryptotermes secundus</name>
    <dbReference type="NCBI Taxonomy" id="105785"/>
    <lineage>
        <taxon>Eukaryota</taxon>
        <taxon>Metazoa</taxon>
        <taxon>Ecdysozoa</taxon>
        <taxon>Arthropoda</taxon>
        <taxon>Hexapoda</taxon>
        <taxon>Insecta</taxon>
        <taxon>Pterygota</taxon>
        <taxon>Neoptera</taxon>
        <taxon>Polyneoptera</taxon>
        <taxon>Dictyoptera</taxon>
        <taxon>Blattodea</taxon>
        <taxon>Blattoidea</taxon>
        <taxon>Termitoidae</taxon>
        <taxon>Kalotermitidae</taxon>
        <taxon>Cryptotermitinae</taxon>
        <taxon>Cryptotermes</taxon>
    </lineage>
</organism>
<dbReference type="AlphaFoldDB" id="A0A2J7Q2B9"/>
<dbReference type="InParanoid" id="A0A2J7Q2B9"/>
<feature type="region of interest" description="Disordered" evidence="10">
    <location>
        <begin position="176"/>
        <end position="216"/>
    </location>
</feature>
<comment type="caution">
    <text evidence="12">The sequence shown here is derived from an EMBL/GenBank/DDBJ whole genome shotgun (WGS) entry which is preliminary data.</text>
</comment>
<keyword evidence="5" id="KW-0963">Cytoplasm</keyword>
<dbReference type="EMBL" id="NEVH01019373">
    <property type="protein sequence ID" value="PNF22717.1"/>
    <property type="molecule type" value="Genomic_DNA"/>
</dbReference>
<name>A0A2J7Q2B9_9NEOP</name>
<protein>
    <recommendedName>
        <fullName evidence="4">Cilia- and flagella-associated protein 36</fullName>
    </recommendedName>
    <alternativeName>
        <fullName evidence="9">Coiled-coil domain-containing protein 104</fullName>
    </alternativeName>
</protein>
<feature type="region of interest" description="Disordered" evidence="10">
    <location>
        <begin position="124"/>
        <end position="146"/>
    </location>
</feature>
<dbReference type="OrthoDB" id="272687at2759"/>
<evidence type="ECO:0000256" key="7">
    <source>
        <dbReference type="ARBA" id="ARBA00023069"/>
    </source>
</evidence>
<keyword evidence="13" id="KW-1185">Reference proteome</keyword>
<evidence type="ECO:0000256" key="2">
    <source>
        <dbReference type="ARBA" id="ARBA00004496"/>
    </source>
</evidence>
<sequence length="236" mass="27485">MSICLFQTLFEQVWAANDYEIFKRMMIQKNVELQLQALEMIQQRYGITPQSFLPTERDESLQTEEESRIMEEVIKKSLEEYETSKKMLDSSTLEIEQSLVSSPEERHRLEAECKREKELLHTALQHSIEPSSQKEEPEQNKYEDNEIQIKTQVDDTEVMKRQKYLKAQRDKLLALKKQEREKQLQAVESGSSKQRPRSAKAAQSALAGQPENNAQTLQVRKALAERLKSEVVGRKS</sequence>
<dbReference type="Gene3D" id="1.20.1520.10">
    <property type="entry name" value="ADP-ribosylation factor-like 2-binding protein, domain"/>
    <property type="match status" value="1"/>
</dbReference>
<keyword evidence="8" id="KW-0966">Cell projection</keyword>
<feature type="compositionally biased region" description="Basic and acidic residues" evidence="10">
    <location>
        <begin position="132"/>
        <end position="144"/>
    </location>
</feature>
<evidence type="ECO:0000259" key="11">
    <source>
        <dbReference type="Pfam" id="PF11527"/>
    </source>
</evidence>
<dbReference type="FunCoup" id="A0A2J7Q2B9">
    <property type="interactions" value="68"/>
</dbReference>
<dbReference type="InterPro" id="IPR023379">
    <property type="entry name" value="BART_dom"/>
</dbReference>
<evidence type="ECO:0000256" key="9">
    <source>
        <dbReference type="ARBA" id="ARBA00031593"/>
    </source>
</evidence>
<evidence type="ECO:0000313" key="13">
    <source>
        <dbReference type="Proteomes" id="UP000235965"/>
    </source>
</evidence>
<comment type="subcellular location">
    <subcellularLocation>
        <location evidence="1">Cell projection</location>
        <location evidence="1">Cilium</location>
    </subcellularLocation>
    <subcellularLocation>
        <location evidence="2">Cytoplasm</location>
    </subcellularLocation>
</comment>
<feature type="domain" description="BART" evidence="11">
    <location>
        <begin position="7"/>
        <end position="34"/>
    </location>
</feature>
<dbReference type="PANTHER" id="PTHR21532">
    <property type="entry name" value="PHOSPHODIESTERASE HL"/>
    <property type="match status" value="1"/>
</dbReference>
<evidence type="ECO:0000256" key="10">
    <source>
        <dbReference type="SAM" id="MobiDB-lite"/>
    </source>
</evidence>
<evidence type="ECO:0000256" key="3">
    <source>
        <dbReference type="ARBA" id="ARBA00007460"/>
    </source>
</evidence>
<evidence type="ECO:0000256" key="1">
    <source>
        <dbReference type="ARBA" id="ARBA00004138"/>
    </source>
</evidence>
<dbReference type="GO" id="GO:0005930">
    <property type="term" value="C:axoneme"/>
    <property type="evidence" value="ECO:0007669"/>
    <property type="project" value="TreeGrafter"/>
</dbReference>
<evidence type="ECO:0000256" key="4">
    <source>
        <dbReference type="ARBA" id="ARBA00021815"/>
    </source>
</evidence>
<dbReference type="STRING" id="105785.A0A2J7Q2B9"/>
<evidence type="ECO:0000313" key="12">
    <source>
        <dbReference type="EMBL" id="PNF22717.1"/>
    </source>
</evidence>
<keyword evidence="7" id="KW-0969">Cilium</keyword>
<dbReference type="Proteomes" id="UP000235965">
    <property type="component" value="Unassembled WGS sequence"/>
</dbReference>
<dbReference type="Pfam" id="PF11527">
    <property type="entry name" value="ARL2_Bind_BART"/>
    <property type="match status" value="1"/>
</dbReference>
<accession>A0A2J7Q2B9</accession>
<reference evidence="12 13" key="1">
    <citation type="submission" date="2017-12" db="EMBL/GenBank/DDBJ databases">
        <title>Hemimetabolous genomes reveal molecular basis of termite eusociality.</title>
        <authorList>
            <person name="Harrison M.C."/>
            <person name="Jongepier E."/>
            <person name="Robertson H.M."/>
            <person name="Arning N."/>
            <person name="Bitard-Feildel T."/>
            <person name="Chao H."/>
            <person name="Childers C.P."/>
            <person name="Dinh H."/>
            <person name="Doddapaneni H."/>
            <person name="Dugan S."/>
            <person name="Gowin J."/>
            <person name="Greiner C."/>
            <person name="Han Y."/>
            <person name="Hu H."/>
            <person name="Hughes D.S.T."/>
            <person name="Huylmans A.-K."/>
            <person name="Kemena C."/>
            <person name="Kremer L.P.M."/>
            <person name="Lee S.L."/>
            <person name="Lopez-Ezquerra A."/>
            <person name="Mallet L."/>
            <person name="Monroy-Kuhn J.M."/>
            <person name="Moser A."/>
            <person name="Murali S.C."/>
            <person name="Muzny D.M."/>
            <person name="Otani S."/>
            <person name="Piulachs M.-D."/>
            <person name="Poelchau M."/>
            <person name="Qu J."/>
            <person name="Schaub F."/>
            <person name="Wada-Katsumata A."/>
            <person name="Worley K.C."/>
            <person name="Xie Q."/>
            <person name="Ylla G."/>
            <person name="Poulsen M."/>
            <person name="Gibbs R.A."/>
            <person name="Schal C."/>
            <person name="Richards S."/>
            <person name="Belles X."/>
            <person name="Korb J."/>
            <person name="Bornberg-Bauer E."/>
        </authorList>
    </citation>
    <scope>NUCLEOTIDE SEQUENCE [LARGE SCALE GENOMIC DNA]</scope>
    <source>
        <tissue evidence="12">Whole body</tissue>
    </source>
</reference>
<evidence type="ECO:0000256" key="6">
    <source>
        <dbReference type="ARBA" id="ARBA00023054"/>
    </source>
</evidence>
<dbReference type="PANTHER" id="PTHR21532:SF0">
    <property type="entry name" value="CILIA- AND FLAGELLA-ASSOCIATED PROTEIN 36"/>
    <property type="match status" value="1"/>
</dbReference>
<gene>
    <name evidence="12" type="ORF">B7P43_G07132</name>
</gene>
<comment type="similarity">
    <text evidence="3">Belongs to the CFAP36 family.</text>
</comment>
<dbReference type="InterPro" id="IPR042541">
    <property type="entry name" value="BART_sf"/>
</dbReference>